<name>A0A544YQ37_9ACTN</name>
<keyword evidence="2" id="KW-0472">Membrane</keyword>
<dbReference type="AlphaFoldDB" id="A0A544YQ37"/>
<feature type="region of interest" description="Disordered" evidence="1">
    <location>
        <begin position="44"/>
        <end position="67"/>
    </location>
</feature>
<evidence type="ECO:0000313" key="4">
    <source>
        <dbReference type="Proteomes" id="UP000316541"/>
    </source>
</evidence>
<reference evidence="3 4" key="1">
    <citation type="submission" date="2019-07" db="EMBL/GenBank/DDBJ databases">
        <title>Microbispora hainanensis DSM 45428.</title>
        <authorList>
            <person name="Thawai C."/>
        </authorList>
    </citation>
    <scope>NUCLEOTIDE SEQUENCE [LARGE SCALE GENOMIC DNA]</scope>
    <source>
        <strain evidence="3 4">DSM 45428</strain>
    </source>
</reference>
<keyword evidence="2" id="KW-0812">Transmembrane</keyword>
<protein>
    <submittedName>
        <fullName evidence="3">Uncharacterized protein</fullName>
    </submittedName>
</protein>
<organism evidence="3 4">
    <name type="scientific">Microbispora hainanensis</name>
    <dbReference type="NCBI Taxonomy" id="568844"/>
    <lineage>
        <taxon>Bacteria</taxon>
        <taxon>Bacillati</taxon>
        <taxon>Actinomycetota</taxon>
        <taxon>Actinomycetes</taxon>
        <taxon>Streptosporangiales</taxon>
        <taxon>Streptosporangiaceae</taxon>
        <taxon>Microbispora</taxon>
    </lineage>
</organism>
<keyword evidence="2" id="KW-1133">Transmembrane helix</keyword>
<evidence type="ECO:0000256" key="2">
    <source>
        <dbReference type="SAM" id="Phobius"/>
    </source>
</evidence>
<proteinExistence type="predicted"/>
<evidence type="ECO:0000256" key="1">
    <source>
        <dbReference type="SAM" id="MobiDB-lite"/>
    </source>
</evidence>
<comment type="caution">
    <text evidence="3">The sequence shown here is derived from an EMBL/GenBank/DDBJ whole genome shotgun (WGS) entry which is preliminary data.</text>
</comment>
<dbReference type="Proteomes" id="UP000316541">
    <property type="component" value="Unassembled WGS sequence"/>
</dbReference>
<dbReference type="EMBL" id="VIRM01000028">
    <property type="protein sequence ID" value="TQS18881.1"/>
    <property type="molecule type" value="Genomic_DNA"/>
</dbReference>
<feature type="transmembrane region" description="Helical" evidence="2">
    <location>
        <begin position="12"/>
        <end position="35"/>
    </location>
</feature>
<sequence length="179" mass="18310">MALVISRRGSAPSLLLAGWLFADLLLGLTIIMLGAQAPPPIPAKPLAGKGTASPSPSPSPSPCVTRAAGVAAKPTKISFRVNSGASDKELLGTVRRELLKHRKRLAGRHAGMVLTFGASGGAGEGVHLATRVNAAASKAFPNIFQTAATRNFHDLAAPSGSISMEIYFVSGGCSPITES</sequence>
<gene>
    <name evidence="3" type="ORF">FLX08_22180</name>
</gene>
<evidence type="ECO:0000313" key="3">
    <source>
        <dbReference type="EMBL" id="TQS18881.1"/>
    </source>
</evidence>
<accession>A0A544YQ37</accession>